<proteinExistence type="inferred from homology"/>
<comment type="cofactor">
    <cofactor evidence="13">
        <name>Mg(2+)</name>
        <dbReference type="ChEBI" id="CHEBI:18420"/>
    </cofactor>
    <text evidence="13">Binds 1 Mg(2+) ion per subunit.</text>
</comment>
<dbReference type="CDD" id="cd22354">
    <property type="entry name" value="RecU-like"/>
    <property type="match status" value="1"/>
</dbReference>
<feature type="binding site" evidence="13">
    <location>
        <position position="88"/>
    </location>
    <ligand>
        <name>Mg(2+)</name>
        <dbReference type="ChEBI" id="CHEBI:18420"/>
    </ligand>
</feature>
<comment type="catalytic activity">
    <reaction evidence="13">
        <text>Endonucleolytic cleavage at a junction such as a reciprocal single-stranded crossover between two homologous DNA duplexes (Holliday junction).</text>
        <dbReference type="EC" id="3.1.21.10"/>
    </reaction>
</comment>
<dbReference type="PIRSF" id="PIRSF037785">
    <property type="entry name" value="RecU"/>
    <property type="match status" value="1"/>
</dbReference>
<evidence type="ECO:0000256" key="12">
    <source>
        <dbReference type="ARBA" id="ARBA00029523"/>
    </source>
</evidence>
<evidence type="ECO:0000256" key="6">
    <source>
        <dbReference type="ARBA" id="ARBA00022763"/>
    </source>
</evidence>
<evidence type="ECO:0000313" key="15">
    <source>
        <dbReference type="Proteomes" id="UP000036756"/>
    </source>
</evidence>
<dbReference type="GO" id="GO:0006310">
    <property type="term" value="P:DNA recombination"/>
    <property type="evidence" value="ECO:0007669"/>
    <property type="project" value="UniProtKB-UniRule"/>
</dbReference>
<dbReference type="InterPro" id="IPR004612">
    <property type="entry name" value="Resolv_RecU"/>
</dbReference>
<dbReference type="EMBL" id="LFVU01000027">
    <property type="protein sequence ID" value="KMT21576.1"/>
    <property type="molecule type" value="Genomic_DNA"/>
</dbReference>
<evidence type="ECO:0000256" key="11">
    <source>
        <dbReference type="ARBA" id="ARBA00023447"/>
    </source>
</evidence>
<evidence type="ECO:0000256" key="3">
    <source>
        <dbReference type="ARBA" id="ARBA00022722"/>
    </source>
</evidence>
<name>A0A0J8G1E5_CLOCY</name>
<protein>
    <recommendedName>
        <fullName evidence="12 13">Holliday junction resolvase RecU</fullName>
        <ecNumber evidence="13">3.1.21.10</ecNumber>
    </recommendedName>
    <alternativeName>
        <fullName evidence="13">Recombination protein U homolog</fullName>
    </alternativeName>
</protein>
<keyword evidence="15" id="KW-1185">Reference proteome</keyword>
<keyword evidence="7 13" id="KW-0378">Hydrolase</keyword>
<organism evidence="14 15">
    <name type="scientific">Clostridium cylindrosporum DSM 605</name>
    <dbReference type="NCBI Taxonomy" id="1121307"/>
    <lineage>
        <taxon>Bacteria</taxon>
        <taxon>Bacillati</taxon>
        <taxon>Bacillota</taxon>
        <taxon>Clostridia</taxon>
        <taxon>Eubacteriales</taxon>
        <taxon>Clostridiaceae</taxon>
        <taxon>Clostridium</taxon>
    </lineage>
</organism>
<keyword evidence="8 13" id="KW-0460">Magnesium</keyword>
<keyword evidence="5 13" id="KW-0255">Endonuclease</keyword>
<reference evidence="14 15" key="1">
    <citation type="submission" date="2015-06" db="EMBL/GenBank/DDBJ databases">
        <title>Draft genome sequence of the purine-degrading Clostridium cylindrosporum HC-1 (DSM 605).</title>
        <authorList>
            <person name="Poehlein A."/>
            <person name="Schiel-Bengelsdorf B."/>
            <person name="Bengelsdorf F."/>
            <person name="Daniel R."/>
            <person name="Duerre P."/>
        </authorList>
    </citation>
    <scope>NUCLEOTIDE SEQUENCE [LARGE SCALE GENOMIC DNA]</scope>
    <source>
        <strain evidence="14 15">DSM 605</strain>
    </source>
</reference>
<dbReference type="InterPro" id="IPR011335">
    <property type="entry name" value="Restrct_endonuc-II-like"/>
</dbReference>
<dbReference type="Pfam" id="PF03838">
    <property type="entry name" value="RecU"/>
    <property type="match status" value="1"/>
</dbReference>
<dbReference type="RefSeq" id="WP_048571001.1">
    <property type="nucleotide sequence ID" value="NZ_LFVU01000027.1"/>
</dbReference>
<keyword evidence="4 13" id="KW-0479">Metal-binding</keyword>
<keyword evidence="3 13" id="KW-0540">Nuclease</keyword>
<evidence type="ECO:0000256" key="2">
    <source>
        <dbReference type="ARBA" id="ARBA00022490"/>
    </source>
</evidence>
<sequence>MGVHRGDIFEEIINHSNKVYKNKGIAIVQKIATPMKPKRAGSKIIGAYYEEKSTLDYIGTCNGQAIAFDAKETSNKNNLPLKNIKEHQIDFMSEWEKHGGIAFLLVNFKAHGKVFKIEFQQIQPYWKLYKSNPGIKGMCSIPYEYFINNCKEVTSGRGAVLDYLI</sequence>
<evidence type="ECO:0000313" key="14">
    <source>
        <dbReference type="EMBL" id="KMT21576.1"/>
    </source>
</evidence>
<accession>A0A0J8G1E5</accession>
<dbReference type="AlphaFoldDB" id="A0A0J8G1E5"/>
<evidence type="ECO:0000256" key="4">
    <source>
        <dbReference type="ARBA" id="ARBA00022723"/>
    </source>
</evidence>
<dbReference type="Proteomes" id="UP000036756">
    <property type="component" value="Unassembled WGS sequence"/>
</dbReference>
<keyword evidence="6 13" id="KW-0227">DNA damage</keyword>
<comment type="caution">
    <text evidence="14">The sequence shown here is derived from an EMBL/GenBank/DDBJ whole genome shotgun (WGS) entry which is preliminary data.</text>
</comment>
<evidence type="ECO:0000256" key="8">
    <source>
        <dbReference type="ARBA" id="ARBA00022842"/>
    </source>
</evidence>
<evidence type="ECO:0000256" key="7">
    <source>
        <dbReference type="ARBA" id="ARBA00022801"/>
    </source>
</evidence>
<gene>
    <name evidence="13 14" type="primary">recU</name>
    <name evidence="14" type="ORF">CLCY_2c03380</name>
</gene>
<comment type="function">
    <text evidence="13">Endonuclease that resolves Holliday junction intermediates in genetic recombination. Cleaves mobile four-strand junctions by introducing symmetrical nicks in paired strands. Promotes annealing of linear ssDNA with homologous dsDNA. Required for DNA repair, homologous recombination and chromosome segregation.</text>
</comment>
<dbReference type="SUPFAM" id="SSF52980">
    <property type="entry name" value="Restriction endonuclease-like"/>
    <property type="match status" value="1"/>
</dbReference>
<evidence type="ECO:0000256" key="9">
    <source>
        <dbReference type="ARBA" id="ARBA00023172"/>
    </source>
</evidence>
<evidence type="ECO:0000256" key="10">
    <source>
        <dbReference type="ARBA" id="ARBA00023204"/>
    </source>
</evidence>
<keyword evidence="2 13" id="KW-0963">Cytoplasm</keyword>
<feature type="binding site" evidence="13">
    <location>
        <position position="69"/>
    </location>
    <ligand>
        <name>Mg(2+)</name>
        <dbReference type="ChEBI" id="CHEBI:18420"/>
    </ligand>
</feature>
<dbReference type="GO" id="GO:0000287">
    <property type="term" value="F:magnesium ion binding"/>
    <property type="evidence" value="ECO:0007669"/>
    <property type="project" value="UniProtKB-UniRule"/>
</dbReference>
<dbReference type="GO" id="GO:0006281">
    <property type="term" value="P:DNA repair"/>
    <property type="evidence" value="ECO:0007669"/>
    <property type="project" value="UniProtKB-UniRule"/>
</dbReference>
<dbReference type="PATRIC" id="fig|1121307.3.peg.1194"/>
<dbReference type="GO" id="GO:0005737">
    <property type="term" value="C:cytoplasm"/>
    <property type="evidence" value="ECO:0007669"/>
    <property type="project" value="UniProtKB-SubCell"/>
</dbReference>
<dbReference type="HAMAP" id="MF_00130">
    <property type="entry name" value="RecU"/>
    <property type="match status" value="1"/>
</dbReference>
<dbReference type="GO" id="GO:0007059">
    <property type="term" value="P:chromosome segregation"/>
    <property type="evidence" value="ECO:0007669"/>
    <property type="project" value="UniProtKB-UniRule"/>
</dbReference>
<evidence type="ECO:0000256" key="13">
    <source>
        <dbReference type="HAMAP-Rule" id="MF_00130"/>
    </source>
</evidence>
<keyword evidence="9 13" id="KW-0233">DNA recombination</keyword>
<dbReference type="GO" id="GO:0003676">
    <property type="term" value="F:nucleic acid binding"/>
    <property type="evidence" value="ECO:0007669"/>
    <property type="project" value="InterPro"/>
</dbReference>
<evidence type="ECO:0000256" key="1">
    <source>
        <dbReference type="ARBA" id="ARBA00004496"/>
    </source>
</evidence>
<dbReference type="GO" id="GO:0008821">
    <property type="term" value="F:crossover junction DNA endonuclease activity"/>
    <property type="evidence" value="ECO:0007669"/>
    <property type="project" value="UniProtKB-EC"/>
</dbReference>
<dbReference type="EC" id="3.1.21.10" evidence="13"/>
<dbReference type="InterPro" id="IPR011856">
    <property type="entry name" value="tRNA_endonuc-like_dom_sf"/>
</dbReference>
<feature type="binding site" evidence="13">
    <location>
        <position position="54"/>
    </location>
    <ligand>
        <name>Mg(2+)</name>
        <dbReference type="ChEBI" id="CHEBI:18420"/>
    </ligand>
</feature>
<dbReference type="OrthoDB" id="9783592at2"/>
<comment type="subcellular location">
    <subcellularLocation>
        <location evidence="1 13">Cytoplasm</location>
    </subcellularLocation>
</comment>
<feature type="binding site" evidence="13">
    <location>
        <position position="56"/>
    </location>
    <ligand>
        <name>Mg(2+)</name>
        <dbReference type="ChEBI" id="CHEBI:18420"/>
    </ligand>
</feature>
<keyword evidence="10 13" id="KW-0234">DNA repair</keyword>
<evidence type="ECO:0000256" key="5">
    <source>
        <dbReference type="ARBA" id="ARBA00022759"/>
    </source>
</evidence>
<comment type="similarity">
    <text evidence="11 13">Belongs to the RecU family.</text>
</comment>
<feature type="site" description="Transition state stabilizer" evidence="13">
    <location>
        <position position="71"/>
    </location>
</feature>
<dbReference type="STRING" id="1121307.CLCY_2c03380"/>
<dbReference type="Gene3D" id="3.40.1350.10">
    <property type="match status" value="1"/>
</dbReference>